<reference evidence="9" key="1">
    <citation type="submission" date="2016-10" db="EMBL/GenBank/DDBJ databases">
        <authorList>
            <person name="Varghese N."/>
            <person name="Submissions S."/>
        </authorList>
    </citation>
    <scope>NUCLEOTIDE SEQUENCE [LARGE SCALE GENOMIC DNA]</scope>
    <source>
        <strain evidence="9">DSM 44796</strain>
    </source>
</reference>
<evidence type="ECO:0000313" key="8">
    <source>
        <dbReference type="EMBL" id="SDK11237.1"/>
    </source>
</evidence>
<evidence type="ECO:0000256" key="4">
    <source>
        <dbReference type="ARBA" id="ARBA00023295"/>
    </source>
</evidence>
<keyword evidence="4 5" id="KW-0326">Glycosidase</keyword>
<proteinExistence type="inferred from homology"/>
<gene>
    <name evidence="8" type="ORF">SAMN04488074_104275</name>
</gene>
<dbReference type="EC" id="3.2.1.4" evidence="2"/>
<dbReference type="Proteomes" id="UP000199682">
    <property type="component" value="Unassembled WGS sequence"/>
</dbReference>
<dbReference type="Gene3D" id="3.20.20.80">
    <property type="entry name" value="Glycosidases"/>
    <property type="match status" value="1"/>
</dbReference>
<dbReference type="PANTHER" id="PTHR34142:SF1">
    <property type="entry name" value="GLYCOSIDE HYDROLASE FAMILY 5 DOMAIN-CONTAINING PROTEIN"/>
    <property type="match status" value="1"/>
</dbReference>
<dbReference type="GO" id="GO:0008810">
    <property type="term" value="F:cellulase activity"/>
    <property type="evidence" value="ECO:0007669"/>
    <property type="project" value="UniProtKB-EC"/>
</dbReference>
<dbReference type="SUPFAM" id="SSF51445">
    <property type="entry name" value="(Trans)glycosidases"/>
    <property type="match status" value="1"/>
</dbReference>
<dbReference type="InterPro" id="IPR017853">
    <property type="entry name" value="GH"/>
</dbReference>
<feature type="chain" id="PRO_5039046380" description="cellulase" evidence="6">
    <location>
        <begin position="25"/>
        <end position="345"/>
    </location>
</feature>
<dbReference type="AlphaFoldDB" id="A0A1G8Z8A1"/>
<dbReference type="PANTHER" id="PTHR34142">
    <property type="entry name" value="ENDO-BETA-1,4-GLUCANASE A"/>
    <property type="match status" value="1"/>
</dbReference>
<dbReference type="PROSITE" id="PS00659">
    <property type="entry name" value="GLYCOSYL_HYDROL_F5"/>
    <property type="match status" value="1"/>
</dbReference>
<evidence type="ECO:0000313" key="9">
    <source>
        <dbReference type="Proteomes" id="UP000199682"/>
    </source>
</evidence>
<dbReference type="GO" id="GO:0000272">
    <property type="term" value="P:polysaccharide catabolic process"/>
    <property type="evidence" value="ECO:0007669"/>
    <property type="project" value="InterPro"/>
</dbReference>
<organism evidence="8 9">
    <name type="scientific">Lentzea albidocapillata subsp. violacea</name>
    <dbReference type="NCBI Taxonomy" id="128104"/>
    <lineage>
        <taxon>Bacteria</taxon>
        <taxon>Bacillati</taxon>
        <taxon>Actinomycetota</taxon>
        <taxon>Actinomycetes</taxon>
        <taxon>Pseudonocardiales</taxon>
        <taxon>Pseudonocardiaceae</taxon>
        <taxon>Lentzea</taxon>
    </lineage>
</organism>
<comment type="similarity">
    <text evidence="5">Belongs to the glycosyl hydrolase 5 (cellulase A) family.</text>
</comment>
<accession>A0A1G8Z8A1</accession>
<comment type="catalytic activity">
    <reaction evidence="1">
        <text>Endohydrolysis of (1-&gt;4)-beta-D-glucosidic linkages in cellulose, lichenin and cereal beta-D-glucans.</text>
        <dbReference type="EC" id="3.2.1.4"/>
    </reaction>
</comment>
<evidence type="ECO:0000256" key="2">
    <source>
        <dbReference type="ARBA" id="ARBA00012601"/>
    </source>
</evidence>
<feature type="signal peptide" evidence="6">
    <location>
        <begin position="1"/>
        <end position="24"/>
    </location>
</feature>
<name>A0A1G8Z8A1_9PSEU</name>
<dbReference type="RefSeq" id="WP_090005869.1">
    <property type="nucleotide sequence ID" value="NZ_FNET01000004.1"/>
</dbReference>
<evidence type="ECO:0000256" key="5">
    <source>
        <dbReference type="RuleBase" id="RU361153"/>
    </source>
</evidence>
<sequence>MAWQKSVLALAAAVALPLSGLAVGATTAAAALPPGSPAAVNGQLKVCGVKLCNKNGNQIQLRGMSTHGIQWFNGCNKSQWWDALQNDWKADFVRVAMYVAKGEGGYETNPRKFTDLMHSYIEEATRRGLYVLVDWHQLNPGDPNVYTAKAKTFFKEIAQRHKNKTNIIYDIANEPNHVSWARIKSYAEQMIPVIRAEDPDSLIISGTNSWSTFGHSEQQDPAVVLNNRVKATNFMYSFHFYANEHRDSHLAVLDRVSSQVPVFVTEFGTQDASGDGPNDFTMSKKYVDLMARKKISWANWNFSDDKRSGAVFKAGTCSGTSFSGTSRLKPAGVWMRNVVRSPDQW</sequence>
<dbReference type="EMBL" id="FNET01000004">
    <property type="protein sequence ID" value="SDK11237.1"/>
    <property type="molecule type" value="Genomic_DNA"/>
</dbReference>
<keyword evidence="6" id="KW-0732">Signal</keyword>
<dbReference type="Pfam" id="PF00150">
    <property type="entry name" value="Cellulase"/>
    <property type="match status" value="1"/>
</dbReference>
<keyword evidence="3 5" id="KW-0378">Hydrolase</keyword>
<evidence type="ECO:0000256" key="1">
    <source>
        <dbReference type="ARBA" id="ARBA00000966"/>
    </source>
</evidence>
<evidence type="ECO:0000256" key="3">
    <source>
        <dbReference type="ARBA" id="ARBA00022801"/>
    </source>
</evidence>
<evidence type="ECO:0000259" key="7">
    <source>
        <dbReference type="Pfam" id="PF00150"/>
    </source>
</evidence>
<evidence type="ECO:0000256" key="6">
    <source>
        <dbReference type="SAM" id="SignalP"/>
    </source>
</evidence>
<protein>
    <recommendedName>
        <fullName evidence="2">cellulase</fullName>
        <ecNumber evidence="2">3.2.1.4</ecNumber>
    </recommendedName>
</protein>
<dbReference type="InterPro" id="IPR001547">
    <property type="entry name" value="Glyco_hydro_5"/>
</dbReference>
<dbReference type="InterPro" id="IPR018087">
    <property type="entry name" value="Glyco_hydro_5_CS"/>
</dbReference>
<feature type="domain" description="Glycoside hydrolase family 5" evidence="7">
    <location>
        <begin position="52"/>
        <end position="305"/>
    </location>
</feature>